<keyword evidence="5" id="KW-0560">Oxidoreductase</keyword>
<evidence type="ECO:0000259" key="7">
    <source>
        <dbReference type="PROSITE" id="PS00083"/>
    </source>
</evidence>
<dbReference type="Gene3D" id="2.60.130.10">
    <property type="entry name" value="Aromatic compound dioxygenase"/>
    <property type="match status" value="1"/>
</dbReference>
<comment type="cofactor">
    <cofactor evidence="1">
        <name>Fe(3+)</name>
        <dbReference type="ChEBI" id="CHEBI:29034"/>
    </cofactor>
</comment>
<dbReference type="PANTHER" id="PTHR33711:SF7">
    <property type="entry name" value="INTRADIOL RING-CLEAVAGE DIOXYGENASES DOMAIN-CONTAINING PROTEIN-RELATED"/>
    <property type="match status" value="1"/>
</dbReference>
<evidence type="ECO:0000256" key="4">
    <source>
        <dbReference type="ARBA" id="ARBA00022964"/>
    </source>
</evidence>
<dbReference type="Proteomes" id="UP000310458">
    <property type="component" value="Unassembled WGS sequence"/>
</dbReference>
<dbReference type="InterPro" id="IPR000627">
    <property type="entry name" value="Intradiol_dOase_C"/>
</dbReference>
<keyword evidence="3" id="KW-0479">Metal-binding</keyword>
<evidence type="ECO:0000313" key="9">
    <source>
        <dbReference type="Proteomes" id="UP000310458"/>
    </source>
</evidence>
<keyword evidence="6" id="KW-0408">Iron</keyword>
<keyword evidence="4 8" id="KW-0223">Dioxygenase</keyword>
<gene>
    <name evidence="8" type="ORF">FEF26_14000</name>
</gene>
<evidence type="ECO:0000313" key="8">
    <source>
        <dbReference type="EMBL" id="TLP93021.1"/>
    </source>
</evidence>
<feature type="domain" description="Intradiol ring-cleavage dioxygenases" evidence="7">
    <location>
        <begin position="135"/>
        <end position="163"/>
    </location>
</feature>
<dbReference type="AlphaFoldDB" id="A0A5R9B969"/>
<evidence type="ECO:0000256" key="1">
    <source>
        <dbReference type="ARBA" id="ARBA00001965"/>
    </source>
</evidence>
<comment type="similarity">
    <text evidence="2">Belongs to the intradiol ring-cleavage dioxygenase family.</text>
</comment>
<sequence length="295" mass="32736">MTDTTTDQSDREQELMDRVLGSFEGAPSARLKYLMQTLTQHLHAFVRETQLTEAEWNQAIEFLTRVGHITDDQRQEFILLSDVLGVSMQTITVNNRAHGNATEATVFGPFFVDDAPEIPYGGDISGGASGEPCWVEGVVRDTEGQPVPGARIEVWEADDEGFYDVQYSDGRIAGRAHLFADEEGKYAFWGLTPTPYPIPHDGPVGQLLEAVDRSPVRAAHLHFMVTAESYRTLVTHIFVDGDPQLEIGDSVFGVRQSLIKRFETQPAGTPAPDGRVTDREWSRTRFDIVLAPAES</sequence>
<proteinExistence type="inferred from homology"/>
<keyword evidence="9" id="KW-1185">Reference proteome</keyword>
<reference evidence="8 9" key="1">
    <citation type="submission" date="2019-05" db="EMBL/GenBank/DDBJ databases">
        <title>Nesterenkonia sp. GY074 isolated from the Southern Atlantic Ocean.</title>
        <authorList>
            <person name="Zhang G."/>
        </authorList>
    </citation>
    <scope>NUCLEOTIDE SEQUENCE [LARGE SCALE GENOMIC DNA]</scope>
    <source>
        <strain evidence="8 9">GY074</strain>
    </source>
</reference>
<dbReference type="RefSeq" id="WP_138254160.1">
    <property type="nucleotide sequence ID" value="NZ_VAVZ01000052.1"/>
</dbReference>
<dbReference type="Pfam" id="PF00775">
    <property type="entry name" value="Dioxygenase_C"/>
    <property type="match status" value="1"/>
</dbReference>
<accession>A0A5R9B969</accession>
<evidence type="ECO:0000256" key="3">
    <source>
        <dbReference type="ARBA" id="ARBA00022723"/>
    </source>
</evidence>
<dbReference type="SUPFAM" id="SSF49482">
    <property type="entry name" value="Aromatic compound dioxygenase"/>
    <property type="match status" value="1"/>
</dbReference>
<organism evidence="8 9">
    <name type="scientific">Nesterenkonia salmonea</name>
    <dbReference type="NCBI Taxonomy" id="1804987"/>
    <lineage>
        <taxon>Bacteria</taxon>
        <taxon>Bacillati</taxon>
        <taxon>Actinomycetota</taxon>
        <taxon>Actinomycetes</taxon>
        <taxon>Micrococcales</taxon>
        <taxon>Micrococcaceae</taxon>
        <taxon>Nesterenkonia</taxon>
    </lineage>
</organism>
<dbReference type="PROSITE" id="PS00083">
    <property type="entry name" value="INTRADIOL_DIOXYGENAS"/>
    <property type="match status" value="1"/>
</dbReference>
<dbReference type="GO" id="GO:0018576">
    <property type="term" value="F:catechol 1,2-dioxygenase activity"/>
    <property type="evidence" value="ECO:0007669"/>
    <property type="project" value="InterPro"/>
</dbReference>
<dbReference type="InterPro" id="IPR007535">
    <property type="entry name" value="Catechol_dOase_N"/>
</dbReference>
<dbReference type="GO" id="GO:0009712">
    <property type="term" value="P:catechol-containing compound metabolic process"/>
    <property type="evidence" value="ECO:0007669"/>
    <property type="project" value="InterPro"/>
</dbReference>
<dbReference type="Pfam" id="PF04444">
    <property type="entry name" value="Dioxygenase_N"/>
    <property type="match status" value="1"/>
</dbReference>
<dbReference type="PANTHER" id="PTHR33711">
    <property type="entry name" value="DIOXYGENASE, PUTATIVE (AFU_ORTHOLOGUE AFUA_2G02910)-RELATED"/>
    <property type="match status" value="1"/>
</dbReference>
<evidence type="ECO:0000256" key="5">
    <source>
        <dbReference type="ARBA" id="ARBA00023002"/>
    </source>
</evidence>
<evidence type="ECO:0000256" key="2">
    <source>
        <dbReference type="ARBA" id="ARBA00007825"/>
    </source>
</evidence>
<dbReference type="EMBL" id="VAVZ01000052">
    <property type="protein sequence ID" value="TLP93021.1"/>
    <property type="molecule type" value="Genomic_DNA"/>
</dbReference>
<dbReference type="InterPro" id="IPR050770">
    <property type="entry name" value="Intradiol_RC_Dioxygenase"/>
</dbReference>
<dbReference type="OrthoDB" id="9800887at2"/>
<evidence type="ECO:0000256" key="6">
    <source>
        <dbReference type="ARBA" id="ARBA00023004"/>
    </source>
</evidence>
<dbReference type="InterPro" id="IPR015889">
    <property type="entry name" value="Intradiol_dOase_core"/>
</dbReference>
<name>A0A5R9B969_9MICC</name>
<protein>
    <submittedName>
        <fullName evidence="8">Hydroxyquinol 1,2-dioxygenase</fullName>
    </submittedName>
</protein>
<dbReference type="GO" id="GO:0008199">
    <property type="term" value="F:ferric iron binding"/>
    <property type="evidence" value="ECO:0007669"/>
    <property type="project" value="InterPro"/>
</dbReference>
<comment type="caution">
    <text evidence="8">The sequence shown here is derived from an EMBL/GenBank/DDBJ whole genome shotgun (WGS) entry which is preliminary data.</text>
</comment>